<sequence length="228" mass="25909">MRAVRRPVSTFFSLHSRLCHGRPCRRLGSSQQRRLDVDFITDPRQWRPSPNLRLDTRFLDARTPRLRRATTRSQESLTGYPYLDSPHTHPDLRALPTDTPPSTPIVFQYPPPSPVPGGVDDEDAVDHEDVDRDIGIARSDSDALGLQRRGTATRTTVRVRRERFLYVLRPMDPGPLSAPPLGQSKSKSRSKAKVFQAFVVPVDEAGEWTGEWNQVDMQEVIKKLRGLH</sequence>
<accession>A0AAD7BGJ1</accession>
<evidence type="ECO:0000313" key="3">
    <source>
        <dbReference type="Proteomes" id="UP001221142"/>
    </source>
</evidence>
<dbReference type="EMBL" id="JARKIF010000017">
    <property type="protein sequence ID" value="KAJ7620412.1"/>
    <property type="molecule type" value="Genomic_DNA"/>
</dbReference>
<reference evidence="2" key="1">
    <citation type="submission" date="2023-03" db="EMBL/GenBank/DDBJ databases">
        <title>Massive genome expansion in bonnet fungi (Mycena s.s.) driven by repeated elements and novel gene families across ecological guilds.</title>
        <authorList>
            <consortium name="Lawrence Berkeley National Laboratory"/>
            <person name="Harder C.B."/>
            <person name="Miyauchi S."/>
            <person name="Viragh M."/>
            <person name="Kuo A."/>
            <person name="Thoen E."/>
            <person name="Andreopoulos B."/>
            <person name="Lu D."/>
            <person name="Skrede I."/>
            <person name="Drula E."/>
            <person name="Henrissat B."/>
            <person name="Morin E."/>
            <person name="Kohler A."/>
            <person name="Barry K."/>
            <person name="LaButti K."/>
            <person name="Morin E."/>
            <person name="Salamov A."/>
            <person name="Lipzen A."/>
            <person name="Mereny Z."/>
            <person name="Hegedus B."/>
            <person name="Baldrian P."/>
            <person name="Stursova M."/>
            <person name="Weitz H."/>
            <person name="Taylor A."/>
            <person name="Grigoriev I.V."/>
            <person name="Nagy L.G."/>
            <person name="Martin F."/>
            <person name="Kauserud H."/>
        </authorList>
    </citation>
    <scope>NUCLEOTIDE SEQUENCE</scope>
    <source>
        <strain evidence="2">9284</strain>
    </source>
</reference>
<dbReference type="Proteomes" id="UP001221142">
    <property type="component" value="Unassembled WGS sequence"/>
</dbReference>
<evidence type="ECO:0000256" key="1">
    <source>
        <dbReference type="SAM" id="MobiDB-lite"/>
    </source>
</evidence>
<feature type="region of interest" description="Disordered" evidence="1">
    <location>
        <begin position="69"/>
        <end position="90"/>
    </location>
</feature>
<keyword evidence="3" id="KW-1185">Reference proteome</keyword>
<gene>
    <name evidence="2" type="ORF">FB45DRAFT_930156</name>
</gene>
<proteinExistence type="predicted"/>
<comment type="caution">
    <text evidence="2">The sequence shown here is derived from an EMBL/GenBank/DDBJ whole genome shotgun (WGS) entry which is preliminary data.</text>
</comment>
<evidence type="ECO:0000313" key="2">
    <source>
        <dbReference type="EMBL" id="KAJ7620412.1"/>
    </source>
</evidence>
<protein>
    <submittedName>
        <fullName evidence="2">Uncharacterized protein</fullName>
    </submittedName>
</protein>
<organism evidence="2 3">
    <name type="scientific">Roridomyces roridus</name>
    <dbReference type="NCBI Taxonomy" id="1738132"/>
    <lineage>
        <taxon>Eukaryota</taxon>
        <taxon>Fungi</taxon>
        <taxon>Dikarya</taxon>
        <taxon>Basidiomycota</taxon>
        <taxon>Agaricomycotina</taxon>
        <taxon>Agaricomycetes</taxon>
        <taxon>Agaricomycetidae</taxon>
        <taxon>Agaricales</taxon>
        <taxon>Marasmiineae</taxon>
        <taxon>Mycenaceae</taxon>
        <taxon>Roridomyces</taxon>
    </lineage>
</organism>
<dbReference type="AlphaFoldDB" id="A0AAD7BGJ1"/>
<name>A0AAD7BGJ1_9AGAR</name>